<sequence>MSILIRDVIVVDADGVGAEASDVLVDGERIARIAPAGSVDTGDAHLVDGRGRLLMPGFVDAHSHADGALFDSDVQLALLRQGVTTVIGGQDGVSYAPGDGAYATEYFAAINGGHPGYRGGGVAALLAAYDGATAVNAGTLVPAGTVRFVVSGRSTDAASPAELARMRALVAEGLADGALGLSTGLDYVPGIFADTEELAALAAPVAEVGAVYVSHMRGGYEANSAAGIAEVAAIARSSGARVHVSHFHAEPHLVRELVAELDLAGVDATFDAYPYTRGCSILAMPILPATLTVQPTADVVAELADPAARARLRREWFPTITRSASLGPEWPSMLTLAHVAAPEYDWAHGLTIAQGAAEASARSGTSIDAIDFALDVLVASRLEVGAVMAVQHERSDTGLAEILSHPAAIGGSDGIFIGRHPHPRARGSFARFLSMLVREQAALGWADAAALVSSRAAARFGLGDRGAVREGRIADLVLVDPDAVRATASYGEPLGLAVGIDDVLVAGVPVLAGGALTGATPGRGIRRSPGAAALGPGPLMSHRTADIPGPVVHEWSRGIEAEEQEA</sequence>
<dbReference type="SUPFAM" id="SSF51556">
    <property type="entry name" value="Metallo-dependent hydrolases"/>
    <property type="match status" value="1"/>
</dbReference>
<gene>
    <name evidence="2" type="ORF">BJY17_001430</name>
</gene>
<dbReference type="Gene3D" id="3.20.20.140">
    <property type="entry name" value="Metal-dependent hydrolases"/>
    <property type="match status" value="2"/>
</dbReference>
<feature type="domain" description="Amidohydrolase 3" evidence="1">
    <location>
        <begin position="46"/>
        <end position="489"/>
    </location>
</feature>
<dbReference type="EMBL" id="JACCFI010000001">
    <property type="protein sequence ID" value="NYG20683.1"/>
    <property type="molecule type" value="Genomic_DNA"/>
</dbReference>
<dbReference type="PANTHER" id="PTHR11647:SF1">
    <property type="entry name" value="COLLAPSIN RESPONSE MEDIATOR PROTEIN"/>
    <property type="match status" value="1"/>
</dbReference>
<dbReference type="Gene3D" id="3.30.1490.130">
    <property type="entry name" value="D-aminoacylase. Domain 3"/>
    <property type="match status" value="1"/>
</dbReference>
<evidence type="ECO:0000259" key="1">
    <source>
        <dbReference type="Pfam" id="PF07969"/>
    </source>
</evidence>
<dbReference type="GO" id="GO:0047420">
    <property type="term" value="F:N-acyl-D-amino-acid deacylase activity"/>
    <property type="evidence" value="ECO:0007669"/>
    <property type="project" value="UniProtKB-EC"/>
</dbReference>
<dbReference type="InterPro" id="IPR023100">
    <property type="entry name" value="D-aminoacylase_insert_dom_sf"/>
</dbReference>
<evidence type="ECO:0000313" key="3">
    <source>
        <dbReference type="Proteomes" id="UP000549066"/>
    </source>
</evidence>
<dbReference type="EC" id="3.5.1.81" evidence="2"/>
<dbReference type="Pfam" id="PF07969">
    <property type="entry name" value="Amidohydro_3"/>
    <property type="match status" value="1"/>
</dbReference>
<dbReference type="RefSeq" id="WP_179550769.1">
    <property type="nucleotide sequence ID" value="NZ_JACCFI010000001.1"/>
</dbReference>
<keyword evidence="3" id="KW-1185">Reference proteome</keyword>
<name>A0A852WXP1_9MICO</name>
<dbReference type="Gene3D" id="2.30.40.10">
    <property type="entry name" value="Urease, subunit C, domain 1"/>
    <property type="match status" value="1"/>
</dbReference>
<dbReference type="InterPro" id="IPR032466">
    <property type="entry name" value="Metal_Hydrolase"/>
</dbReference>
<reference evidence="2 3" key="1">
    <citation type="submission" date="2020-07" db="EMBL/GenBank/DDBJ databases">
        <title>Sequencing the genomes of 1000 actinobacteria strains.</title>
        <authorList>
            <person name="Klenk H.-P."/>
        </authorList>
    </citation>
    <scope>NUCLEOTIDE SEQUENCE [LARGE SCALE GENOMIC DNA]</scope>
    <source>
        <strain evidence="2 3">DSM 8598</strain>
    </source>
</reference>
<proteinExistence type="predicted"/>
<dbReference type="InterPro" id="IPR013108">
    <property type="entry name" value="Amidohydro_3"/>
</dbReference>
<evidence type="ECO:0000313" key="2">
    <source>
        <dbReference type="EMBL" id="NYG20683.1"/>
    </source>
</evidence>
<dbReference type="AlphaFoldDB" id="A0A852WXP1"/>
<dbReference type="PANTHER" id="PTHR11647">
    <property type="entry name" value="HYDRANTOINASE/DIHYDROPYRIMIDINASE FAMILY MEMBER"/>
    <property type="match status" value="1"/>
</dbReference>
<organism evidence="2 3">
    <name type="scientific">Agromyces hippuratus</name>
    <dbReference type="NCBI Taxonomy" id="286438"/>
    <lineage>
        <taxon>Bacteria</taxon>
        <taxon>Bacillati</taxon>
        <taxon>Actinomycetota</taxon>
        <taxon>Actinomycetes</taxon>
        <taxon>Micrococcales</taxon>
        <taxon>Microbacteriaceae</taxon>
        <taxon>Agromyces</taxon>
    </lineage>
</organism>
<dbReference type="InterPro" id="IPR050378">
    <property type="entry name" value="Metallo-dep_Hydrolases_sf"/>
</dbReference>
<accession>A0A852WXP1</accession>
<dbReference type="InterPro" id="IPR011059">
    <property type="entry name" value="Metal-dep_hydrolase_composite"/>
</dbReference>
<keyword evidence="2" id="KW-0378">Hydrolase</keyword>
<dbReference type="SUPFAM" id="SSF51338">
    <property type="entry name" value="Composite domain of metallo-dependent hydrolases"/>
    <property type="match status" value="1"/>
</dbReference>
<protein>
    <submittedName>
        <fullName evidence="2">N-acyl-D-amino-acid deacylase</fullName>
        <ecNumber evidence="2">3.5.1.81</ecNumber>
    </submittedName>
</protein>
<dbReference type="Proteomes" id="UP000549066">
    <property type="component" value="Unassembled WGS sequence"/>
</dbReference>
<comment type="caution">
    <text evidence="2">The sequence shown here is derived from an EMBL/GenBank/DDBJ whole genome shotgun (WGS) entry which is preliminary data.</text>
</comment>